<dbReference type="EMBL" id="LCIN01000004">
    <property type="protein sequence ID" value="KKT57438.1"/>
    <property type="molecule type" value="Genomic_DNA"/>
</dbReference>
<gene>
    <name evidence="2" type="ORF">UW49_C0004G0053</name>
</gene>
<feature type="coiled-coil region" evidence="1">
    <location>
        <begin position="45"/>
        <end position="76"/>
    </location>
</feature>
<reference evidence="2 3" key="1">
    <citation type="journal article" date="2015" name="Nature">
        <title>rRNA introns, odd ribosomes, and small enigmatic genomes across a large radiation of phyla.</title>
        <authorList>
            <person name="Brown C.T."/>
            <person name="Hug L.A."/>
            <person name="Thomas B.C."/>
            <person name="Sharon I."/>
            <person name="Castelle C.J."/>
            <person name="Singh A."/>
            <person name="Wilkins M.J."/>
            <person name="Williams K.H."/>
            <person name="Banfield J.F."/>
        </authorList>
    </citation>
    <scope>NUCLEOTIDE SEQUENCE [LARGE SCALE GENOMIC DNA]</scope>
</reference>
<name>A0A0G1IF52_9BACT</name>
<keyword evidence="1" id="KW-0175">Coiled coil</keyword>
<sequence length="78" mass="9175">MHICIEELNTKEVAVVIGEKPSCFSLRGLWKRLLFLRKARETVDKEKLAWMIDSAIENLRRAKRNLEDRKAGMKLIYT</sequence>
<organism evidence="2 3">
    <name type="scientific">Candidatus Giovannonibacteria bacterium GW2011_GWB1_44_23</name>
    <dbReference type="NCBI Taxonomy" id="1618652"/>
    <lineage>
        <taxon>Bacteria</taxon>
        <taxon>Candidatus Giovannoniibacteriota</taxon>
    </lineage>
</organism>
<protein>
    <submittedName>
        <fullName evidence="2">Uncharacterized protein</fullName>
    </submittedName>
</protein>
<dbReference type="AlphaFoldDB" id="A0A0G1IF52"/>
<evidence type="ECO:0000313" key="2">
    <source>
        <dbReference type="EMBL" id="KKT57438.1"/>
    </source>
</evidence>
<accession>A0A0G1IF52</accession>
<evidence type="ECO:0000256" key="1">
    <source>
        <dbReference type="SAM" id="Coils"/>
    </source>
</evidence>
<evidence type="ECO:0000313" key="3">
    <source>
        <dbReference type="Proteomes" id="UP000033977"/>
    </source>
</evidence>
<proteinExistence type="predicted"/>
<dbReference type="Proteomes" id="UP000033977">
    <property type="component" value="Unassembled WGS sequence"/>
</dbReference>
<comment type="caution">
    <text evidence="2">The sequence shown here is derived from an EMBL/GenBank/DDBJ whole genome shotgun (WGS) entry which is preliminary data.</text>
</comment>